<reference evidence="1" key="1">
    <citation type="submission" date="2022-08" db="EMBL/GenBank/DDBJ databases">
        <title>Multi-unit outbreak of Pandoraea commovens among non-cystic fibrosis intensive care patients from 2019 to 2021 in Berlin, Germany.</title>
        <authorList>
            <person name="Menzel P."/>
        </authorList>
    </citation>
    <scope>NUCLEOTIDE SEQUENCE</scope>
    <source>
        <strain evidence="1">LB-19-202-79</strain>
    </source>
</reference>
<accession>A0ABY5QC97</accession>
<dbReference type="Pfam" id="PF13207">
    <property type="entry name" value="AAA_17"/>
    <property type="match status" value="1"/>
</dbReference>
<proteinExistence type="predicted"/>
<dbReference type="SUPFAM" id="SSF52540">
    <property type="entry name" value="P-loop containing nucleoside triphosphate hydrolases"/>
    <property type="match status" value="1"/>
</dbReference>
<dbReference type="Gene3D" id="3.40.50.300">
    <property type="entry name" value="P-loop containing nucleotide triphosphate hydrolases"/>
    <property type="match status" value="1"/>
</dbReference>
<name>A0ABY5QC97_9BURK</name>
<evidence type="ECO:0000313" key="2">
    <source>
        <dbReference type="Proteomes" id="UP001058980"/>
    </source>
</evidence>
<protein>
    <submittedName>
        <fullName evidence="1">ATP-binding protein</fullName>
    </submittedName>
</protein>
<dbReference type="EMBL" id="CP102780">
    <property type="protein sequence ID" value="UVA77928.1"/>
    <property type="molecule type" value="Genomic_DNA"/>
</dbReference>
<organism evidence="1 2">
    <name type="scientific">Pandoraea commovens</name>
    <dbReference type="NCBI Taxonomy" id="2508289"/>
    <lineage>
        <taxon>Bacteria</taxon>
        <taxon>Pseudomonadati</taxon>
        <taxon>Pseudomonadota</taxon>
        <taxon>Betaproteobacteria</taxon>
        <taxon>Burkholderiales</taxon>
        <taxon>Burkholderiaceae</taxon>
        <taxon>Pandoraea</taxon>
    </lineage>
</organism>
<dbReference type="GO" id="GO:0005524">
    <property type="term" value="F:ATP binding"/>
    <property type="evidence" value="ECO:0007669"/>
    <property type="project" value="UniProtKB-KW"/>
</dbReference>
<sequence>MTIFVAGMHGVGKTFLAKPACERLGLLHATASQLIREERGTASWGTDKRANAIDENQRALIAAVSRVRATGRTLLLDGHFVLRGSDGEPVLLAPEVFRDLGCVGVLLLEAKVEQIAPRLRDRGDHSWTMQQIARFVAEESKHAEHVCSHLNLQYRKIESPTPECFDEMVAALMK</sequence>
<keyword evidence="1" id="KW-0547">Nucleotide-binding</keyword>
<keyword evidence="1" id="KW-0067">ATP-binding</keyword>
<dbReference type="RefSeq" id="WP_257958179.1">
    <property type="nucleotide sequence ID" value="NZ_CP102780.1"/>
</dbReference>
<dbReference type="Proteomes" id="UP001058980">
    <property type="component" value="Chromosome"/>
</dbReference>
<evidence type="ECO:0000313" key="1">
    <source>
        <dbReference type="EMBL" id="UVA77928.1"/>
    </source>
</evidence>
<dbReference type="InterPro" id="IPR027417">
    <property type="entry name" value="P-loop_NTPase"/>
</dbReference>
<gene>
    <name evidence="1" type="ORF">NTU39_17775</name>
</gene>
<keyword evidence="2" id="KW-1185">Reference proteome</keyword>